<dbReference type="RefSeq" id="XP_009009323.1">
    <property type="nucleotide sequence ID" value="XM_009011075.1"/>
</dbReference>
<evidence type="ECO:0000256" key="1">
    <source>
        <dbReference type="ARBA" id="ARBA00004370"/>
    </source>
</evidence>
<reference evidence="7 9" key="2">
    <citation type="journal article" date="2013" name="Nature">
        <title>Insights into bilaterian evolution from three spiralian genomes.</title>
        <authorList>
            <person name="Simakov O."/>
            <person name="Marletaz F."/>
            <person name="Cho S.J."/>
            <person name="Edsinger-Gonzales E."/>
            <person name="Havlak P."/>
            <person name="Hellsten U."/>
            <person name="Kuo D.H."/>
            <person name="Larsson T."/>
            <person name="Lv J."/>
            <person name="Arendt D."/>
            <person name="Savage R."/>
            <person name="Osoegawa K."/>
            <person name="de Jong P."/>
            <person name="Grimwood J."/>
            <person name="Chapman J.A."/>
            <person name="Shapiro H."/>
            <person name="Aerts A."/>
            <person name="Otillar R.P."/>
            <person name="Terry A.Y."/>
            <person name="Boore J.L."/>
            <person name="Grigoriev I.V."/>
            <person name="Lindberg D.R."/>
            <person name="Seaver E.C."/>
            <person name="Weisblat D.A."/>
            <person name="Putnam N.H."/>
            <person name="Rokhsar D.S."/>
        </authorList>
    </citation>
    <scope>NUCLEOTIDE SEQUENCE</scope>
</reference>
<sequence>MTVTYSAEVATAGWGFLKLLKRWQGSIYKLLRFEFPIYLTSFYLLAIIYHFALDDKRKRDFEFLAEHCHVFNSSKALAFVLGFFVSFVMQRWTYVVNTIPWPDRMAMFVTANMIGHSEKIRLMRRTIMRYFCLAYLITMSSISPPVKRKYPKFRSMIEAGFMLENELQVIESIKAKDNKYFVPLAWCTALVARARQEGKIKDDFAVKTLVDEINQFRGQLASLFIFDWIPLPMVYTQVVTIAVYSYFIPALLCKQFRFGNDNSLLYQDWFPIFTFLEFIFYMGWLKVGESFINPYGNDDDDLDFDTLIDRSFRVTYLIVDEMHNEHPELIKDQYWDSTFIESAPANAPMRSRKSSYLGSALELQYVIFPFLLDSLSLN</sequence>
<dbReference type="Pfam" id="PF01062">
    <property type="entry name" value="Bestrophin"/>
    <property type="match status" value="1"/>
</dbReference>
<gene>
    <name evidence="8" type="primary">20213546</name>
    <name evidence="7" type="ORF">HELRODRAFT_63750</name>
</gene>
<keyword evidence="2 6" id="KW-0812">Transmembrane</keyword>
<feature type="transmembrane region" description="Helical" evidence="6">
    <location>
        <begin position="234"/>
        <end position="252"/>
    </location>
</feature>
<dbReference type="HOGENOM" id="CLU_018069_0_1_1"/>
<keyword evidence="6" id="KW-0407">Ion channel</keyword>
<evidence type="ECO:0000256" key="5">
    <source>
        <dbReference type="ARBA" id="ARBA00034769"/>
    </source>
</evidence>
<dbReference type="GO" id="GO:0034707">
    <property type="term" value="C:chloride channel complex"/>
    <property type="evidence" value="ECO:0007669"/>
    <property type="project" value="UniProtKB-KW"/>
</dbReference>
<comment type="subcellular location">
    <subcellularLocation>
        <location evidence="6">Cell membrane</location>
        <topology evidence="6">Multi-pass membrane protein</topology>
    </subcellularLocation>
    <subcellularLocation>
        <location evidence="1">Membrane</location>
    </subcellularLocation>
</comment>
<reference evidence="8" key="3">
    <citation type="submission" date="2015-06" db="UniProtKB">
        <authorList>
            <consortium name="EnsemblMetazoa"/>
        </authorList>
    </citation>
    <scope>IDENTIFICATION</scope>
</reference>
<dbReference type="OMA" id="FRAHKDG"/>
<proteinExistence type="inferred from homology"/>
<keyword evidence="6" id="KW-0813">Transport</keyword>
<dbReference type="PANTHER" id="PTHR10736">
    <property type="entry name" value="BESTROPHIN"/>
    <property type="match status" value="1"/>
</dbReference>
<dbReference type="InParanoid" id="T1FXJ8"/>
<keyword evidence="4 6" id="KW-0472">Membrane</keyword>
<evidence type="ECO:0000256" key="6">
    <source>
        <dbReference type="RuleBase" id="RU363126"/>
    </source>
</evidence>
<keyword evidence="6" id="KW-0869">Chloride channel</keyword>
<feature type="transmembrane region" description="Helical" evidence="6">
    <location>
        <begin position="74"/>
        <end position="93"/>
    </location>
</feature>
<evidence type="ECO:0000313" key="9">
    <source>
        <dbReference type="Proteomes" id="UP000015101"/>
    </source>
</evidence>
<dbReference type="GO" id="GO:0005886">
    <property type="term" value="C:plasma membrane"/>
    <property type="evidence" value="ECO:0000318"/>
    <property type="project" value="GO_Central"/>
</dbReference>
<dbReference type="Proteomes" id="UP000015101">
    <property type="component" value="Unassembled WGS sequence"/>
</dbReference>
<evidence type="ECO:0000256" key="2">
    <source>
        <dbReference type="ARBA" id="ARBA00022692"/>
    </source>
</evidence>
<reference evidence="9" key="1">
    <citation type="submission" date="2012-12" db="EMBL/GenBank/DDBJ databases">
        <authorList>
            <person name="Hellsten U."/>
            <person name="Grimwood J."/>
            <person name="Chapman J.A."/>
            <person name="Shapiro H."/>
            <person name="Aerts A."/>
            <person name="Otillar R.P."/>
            <person name="Terry A.Y."/>
            <person name="Boore J.L."/>
            <person name="Simakov O."/>
            <person name="Marletaz F."/>
            <person name="Cho S.-J."/>
            <person name="Edsinger-Gonzales E."/>
            <person name="Havlak P."/>
            <person name="Kuo D.-H."/>
            <person name="Larsson T."/>
            <person name="Lv J."/>
            <person name="Arendt D."/>
            <person name="Savage R."/>
            <person name="Osoegawa K."/>
            <person name="de Jong P."/>
            <person name="Lindberg D.R."/>
            <person name="Seaver E.C."/>
            <person name="Weisblat D.A."/>
            <person name="Putnam N.H."/>
            <person name="Grigoriev I.V."/>
            <person name="Rokhsar D.S."/>
        </authorList>
    </citation>
    <scope>NUCLEOTIDE SEQUENCE</scope>
</reference>
<dbReference type="EMBL" id="KB095811">
    <property type="protein sequence ID" value="ESO12603.1"/>
    <property type="molecule type" value="Genomic_DNA"/>
</dbReference>
<keyword evidence="6" id="KW-0406">Ion transport</keyword>
<feature type="transmembrane region" description="Helical" evidence="6">
    <location>
        <begin position="35"/>
        <end position="53"/>
    </location>
</feature>
<dbReference type="EMBL" id="AMQM01000201">
    <property type="status" value="NOT_ANNOTATED_CDS"/>
    <property type="molecule type" value="Genomic_DNA"/>
</dbReference>
<dbReference type="OrthoDB" id="201595at2759"/>
<feature type="transmembrane region" description="Helical" evidence="6">
    <location>
        <begin position="127"/>
        <end position="146"/>
    </location>
</feature>
<dbReference type="eggNOG" id="KOG3547">
    <property type="taxonomic scope" value="Eukaryota"/>
</dbReference>
<comment type="function">
    <text evidence="6">Forms chloride channels.</text>
</comment>
<dbReference type="InterPro" id="IPR000615">
    <property type="entry name" value="Bestrophin"/>
</dbReference>
<evidence type="ECO:0000256" key="4">
    <source>
        <dbReference type="ARBA" id="ARBA00023136"/>
    </source>
</evidence>
<dbReference type="GO" id="GO:0005254">
    <property type="term" value="F:chloride channel activity"/>
    <property type="evidence" value="ECO:0000318"/>
    <property type="project" value="GO_Central"/>
</dbReference>
<dbReference type="GO" id="GO:1902476">
    <property type="term" value="P:chloride transmembrane transport"/>
    <property type="evidence" value="ECO:0000318"/>
    <property type="project" value="GO_Central"/>
</dbReference>
<evidence type="ECO:0000313" key="8">
    <source>
        <dbReference type="EnsemblMetazoa" id="HelroP63750"/>
    </source>
</evidence>
<keyword evidence="3 6" id="KW-1133">Transmembrane helix</keyword>
<dbReference type="AlphaFoldDB" id="T1FXJ8"/>
<accession>T1FXJ8</accession>
<keyword evidence="9" id="KW-1185">Reference proteome</keyword>
<feature type="transmembrane region" description="Helical" evidence="6">
    <location>
        <begin position="264"/>
        <end position="284"/>
    </location>
</feature>
<comment type="similarity">
    <text evidence="5 6">Belongs to the anion channel-forming bestrophin (TC 1.A.46) family. Calcium-sensitive chloride channel subfamily.</text>
</comment>
<keyword evidence="6" id="KW-0868">Chloride</keyword>
<dbReference type="GeneID" id="20213546"/>
<dbReference type="KEGG" id="hro:HELRODRAFT_63750"/>
<dbReference type="CTD" id="20213546"/>
<dbReference type="EnsemblMetazoa" id="HelroT63750">
    <property type="protein sequence ID" value="HelroP63750"/>
    <property type="gene ID" value="HelroG63750"/>
</dbReference>
<name>T1FXJ8_HELRO</name>
<keyword evidence="6" id="KW-1003">Cell membrane</keyword>
<evidence type="ECO:0000256" key="3">
    <source>
        <dbReference type="ARBA" id="ARBA00022989"/>
    </source>
</evidence>
<organism evidence="8 9">
    <name type="scientific">Helobdella robusta</name>
    <name type="common">Californian leech</name>
    <dbReference type="NCBI Taxonomy" id="6412"/>
    <lineage>
        <taxon>Eukaryota</taxon>
        <taxon>Metazoa</taxon>
        <taxon>Spiralia</taxon>
        <taxon>Lophotrochozoa</taxon>
        <taxon>Annelida</taxon>
        <taxon>Clitellata</taxon>
        <taxon>Hirudinea</taxon>
        <taxon>Rhynchobdellida</taxon>
        <taxon>Glossiphoniidae</taxon>
        <taxon>Helobdella</taxon>
    </lineage>
</organism>
<dbReference type="PANTHER" id="PTHR10736:SF65">
    <property type="entry name" value="BESTROPHIN 1, ISOFORM C-RELATED"/>
    <property type="match status" value="1"/>
</dbReference>
<protein>
    <recommendedName>
        <fullName evidence="6">Bestrophin homolog</fullName>
    </recommendedName>
</protein>
<dbReference type="InterPro" id="IPR021134">
    <property type="entry name" value="Bestrophin-like"/>
</dbReference>
<evidence type="ECO:0000313" key="7">
    <source>
        <dbReference type="EMBL" id="ESO12603.1"/>
    </source>
</evidence>